<proteinExistence type="inferred from homology"/>
<keyword evidence="2 16" id="KW-0813">Transport</keyword>
<evidence type="ECO:0000256" key="9">
    <source>
        <dbReference type="ARBA" id="ARBA00022840"/>
    </source>
</evidence>
<comment type="subcellular location">
    <subcellularLocation>
        <location evidence="1 16">Cell membrane</location>
        <topology evidence="1 16">Multi-pass membrane protein</topology>
    </subcellularLocation>
</comment>
<feature type="transmembrane region" description="Helical" evidence="16">
    <location>
        <begin position="590"/>
        <end position="611"/>
    </location>
</feature>
<name>A0A099I7Z6_CLOIN</name>
<dbReference type="Gene3D" id="2.70.150.10">
    <property type="entry name" value="Calcium-transporting ATPase, cytoplasmic transduction domain A"/>
    <property type="match status" value="1"/>
</dbReference>
<dbReference type="InterPro" id="IPR023298">
    <property type="entry name" value="ATPase_P-typ_TM_dom_sf"/>
</dbReference>
<dbReference type="EMBL" id="JQIF01000041">
    <property type="protein sequence ID" value="KGJ53342.1"/>
    <property type="molecule type" value="Genomic_DNA"/>
</dbReference>
<comment type="similarity">
    <text evidence="16">Belongs to the cation transport ATPase (P-type) (TC 3.A.3) family. Type IA subfamily.</text>
</comment>
<evidence type="ECO:0000256" key="10">
    <source>
        <dbReference type="ARBA" id="ARBA00022842"/>
    </source>
</evidence>
<dbReference type="PROSITE" id="PS00154">
    <property type="entry name" value="ATPASE_E1_E2"/>
    <property type="match status" value="1"/>
</dbReference>
<evidence type="ECO:0000256" key="8">
    <source>
        <dbReference type="ARBA" id="ARBA00022741"/>
    </source>
</evidence>
<dbReference type="GO" id="GO:0016887">
    <property type="term" value="F:ATP hydrolysis activity"/>
    <property type="evidence" value="ECO:0007669"/>
    <property type="project" value="InterPro"/>
</dbReference>
<evidence type="ECO:0000313" key="19">
    <source>
        <dbReference type="Proteomes" id="UP000030008"/>
    </source>
</evidence>
<dbReference type="SUPFAM" id="SSF81660">
    <property type="entry name" value="Metal cation-transporting ATPase, ATP-binding domain N"/>
    <property type="match status" value="1"/>
</dbReference>
<dbReference type="FunFam" id="3.40.1110.10:FF:000007">
    <property type="entry name" value="Potassium-transporting ATPase ATP-binding subunit"/>
    <property type="match status" value="1"/>
</dbReference>
<feature type="transmembrane region" description="Helical" evidence="16">
    <location>
        <begin position="617"/>
        <end position="637"/>
    </location>
</feature>
<evidence type="ECO:0000256" key="6">
    <source>
        <dbReference type="ARBA" id="ARBA00022692"/>
    </source>
</evidence>
<comment type="subunit">
    <text evidence="16">The system is composed of three essential subunits: KdpA, KdpB and KdpC.</text>
</comment>
<keyword evidence="10 16" id="KW-0460">Magnesium</keyword>
<dbReference type="Pfam" id="PF00122">
    <property type="entry name" value="E1-E2_ATPase"/>
    <property type="match status" value="1"/>
</dbReference>
<evidence type="ECO:0000256" key="1">
    <source>
        <dbReference type="ARBA" id="ARBA00004651"/>
    </source>
</evidence>
<dbReference type="InterPro" id="IPR018303">
    <property type="entry name" value="ATPase_P-typ_P_site"/>
</dbReference>
<dbReference type="SFLD" id="SFLDG00002">
    <property type="entry name" value="C1.7:_P-type_atpase_like"/>
    <property type="match status" value="1"/>
</dbReference>
<gene>
    <name evidence="16" type="primary">kdpB</name>
    <name evidence="18" type="ORF">CIAN88_09855</name>
</gene>
<evidence type="ECO:0000256" key="14">
    <source>
        <dbReference type="ARBA" id="ARBA00023065"/>
    </source>
</evidence>
<dbReference type="PANTHER" id="PTHR43743">
    <property type="entry name" value="POTASSIUM-TRANSPORTING ATPASE ATP-BINDING SUBUNIT"/>
    <property type="match status" value="1"/>
</dbReference>
<dbReference type="RefSeq" id="WP_044905241.1">
    <property type="nucleotide sequence ID" value="NZ_JQIF01000041.1"/>
</dbReference>
<evidence type="ECO:0000256" key="11">
    <source>
        <dbReference type="ARBA" id="ARBA00022958"/>
    </source>
</evidence>
<dbReference type="SUPFAM" id="SSF56784">
    <property type="entry name" value="HAD-like"/>
    <property type="match status" value="1"/>
</dbReference>
<keyword evidence="9 16" id="KW-0067">ATP-binding</keyword>
<protein>
    <recommendedName>
        <fullName evidence="16">Potassium-transporting ATPase ATP-binding subunit</fullName>
        <ecNumber evidence="16">7.2.2.6</ecNumber>
    </recommendedName>
    <alternativeName>
        <fullName evidence="16">ATP phosphohydrolase [potassium-transporting] B chain</fullName>
    </alternativeName>
    <alternativeName>
        <fullName evidence="16">Potassium-binding and translocating subunit B</fullName>
    </alternativeName>
    <alternativeName>
        <fullName evidence="16">Potassium-translocating ATPase B chain</fullName>
    </alternativeName>
</protein>
<dbReference type="SUPFAM" id="SSF81653">
    <property type="entry name" value="Calcium ATPase, transduction domain A"/>
    <property type="match status" value="1"/>
</dbReference>
<dbReference type="SFLD" id="SFLDS00003">
    <property type="entry name" value="Haloacid_Dehalogenase"/>
    <property type="match status" value="1"/>
</dbReference>
<dbReference type="AlphaFoldDB" id="A0A099I7Z6"/>
<comment type="catalytic activity">
    <reaction evidence="16">
        <text>K(+)(out) + ATP + H2O = K(+)(in) + ADP + phosphate + H(+)</text>
        <dbReference type="Rhea" id="RHEA:16777"/>
        <dbReference type="ChEBI" id="CHEBI:15377"/>
        <dbReference type="ChEBI" id="CHEBI:15378"/>
        <dbReference type="ChEBI" id="CHEBI:29103"/>
        <dbReference type="ChEBI" id="CHEBI:30616"/>
        <dbReference type="ChEBI" id="CHEBI:43474"/>
        <dbReference type="ChEBI" id="CHEBI:456216"/>
        <dbReference type="EC" id="7.2.2.6"/>
    </reaction>
</comment>
<dbReference type="Pfam" id="PF00702">
    <property type="entry name" value="Hydrolase"/>
    <property type="match status" value="1"/>
</dbReference>
<feature type="transmembrane region" description="Helical" evidence="16">
    <location>
        <begin position="258"/>
        <end position="279"/>
    </location>
</feature>
<organism evidence="18 19">
    <name type="scientific">Clostridium innocuum</name>
    <dbReference type="NCBI Taxonomy" id="1522"/>
    <lineage>
        <taxon>Bacteria</taxon>
        <taxon>Bacillati</taxon>
        <taxon>Bacillota</taxon>
        <taxon>Clostridia</taxon>
        <taxon>Eubacteriales</taxon>
        <taxon>Clostridiaceae</taxon>
        <taxon>Clostridium</taxon>
    </lineage>
</organism>
<feature type="binding site" evidence="16">
    <location>
        <position position="525"/>
    </location>
    <ligand>
        <name>Mg(2+)</name>
        <dbReference type="ChEBI" id="CHEBI:18420"/>
    </ligand>
</feature>
<keyword evidence="11 16" id="KW-0630">Potassium</keyword>
<dbReference type="InterPro" id="IPR023299">
    <property type="entry name" value="ATPase_P-typ_cyto_dom_N"/>
</dbReference>
<dbReference type="Gene3D" id="3.40.50.1000">
    <property type="entry name" value="HAD superfamily/HAD-like"/>
    <property type="match status" value="1"/>
</dbReference>
<dbReference type="InterPro" id="IPR023214">
    <property type="entry name" value="HAD_sf"/>
</dbReference>
<sequence length="685" mass="73308">MKQVNKQAVYRDSILQALKKLAPAVQVHNPVMFIVYIGAIFTTILFIANIAGITDEPTWYVFVIALILWFTVLFANFAEAIAEGRGRAQAESLKKSRKQVIAHKLSGIAEKEAYTDVSSSELQVGDICYVKTGEIIPMDGEVIEGIASVDESAITGESAPVIRESGGDRSAVTGGTTVVSDWIVLRVTAASGASFLDKMIAMVEGAARKKTPNEIALQILLITLTIIFLMVCATLLPISRYVRDMVGQGSAVSLSNVVALLVCLAPTTIGALLSSIGIAGMSRLNQANVLAMSGRAIEAAGDVDVLLLDKTGTITLGNRQAVAFQPVQGVQEQELAEAAQLSSLADETAEGRSIVVLAKKKFNIREHSMQQLHARFIEFSARTRMSGIDMDGGMEIRKGAADAIRRYVEAGGNTYPKECEEAVQSIAEQGGTPLVVAKNHRVLGVIYLKDIVKDGIQENFEALRKSGIKTIMITGDNPMTAAAIAAEAGVDDFVAEATPETKLELIREYQRKGHLVAMTGDGTNDAPALAQADVAVAMNSGTQAAKEAGNMVDLDSSPTKLIEVVRIGKQLLMTRGALTTFSIANDVAKYFAIIPVLFMGIFPNLAALNIMHLTSTTTAILSAVIYNAFIIIALIPLSLRGVKYRELPADKQLRHNLMIYGVGGIILPFIVIKLIDMALTMCGIA</sequence>
<feature type="active site" description="4-aspartylphosphate intermediate" evidence="16">
    <location>
        <position position="309"/>
    </location>
</feature>
<evidence type="ECO:0000256" key="4">
    <source>
        <dbReference type="ARBA" id="ARBA00022538"/>
    </source>
</evidence>
<keyword evidence="4 16" id="KW-0633">Potassium transport</keyword>
<dbReference type="CDD" id="cd02078">
    <property type="entry name" value="P-type_ATPase_K"/>
    <property type="match status" value="1"/>
</dbReference>
<evidence type="ECO:0000256" key="5">
    <source>
        <dbReference type="ARBA" id="ARBA00022553"/>
    </source>
</evidence>
<dbReference type="Gene3D" id="3.40.1110.10">
    <property type="entry name" value="Calcium-transporting ATPase, cytoplasmic domain N"/>
    <property type="match status" value="1"/>
</dbReference>
<evidence type="ECO:0000256" key="12">
    <source>
        <dbReference type="ARBA" id="ARBA00022967"/>
    </source>
</evidence>
<feature type="binding site" evidence="16">
    <location>
        <position position="346"/>
    </location>
    <ligand>
        <name>ATP</name>
        <dbReference type="ChEBI" id="CHEBI:30616"/>
    </ligand>
</feature>
<feature type="transmembrane region" description="Helical" evidence="16">
    <location>
        <begin position="59"/>
        <end position="78"/>
    </location>
</feature>
<dbReference type="InterPro" id="IPR036412">
    <property type="entry name" value="HAD-like_sf"/>
</dbReference>
<keyword evidence="15 16" id="KW-0472">Membrane</keyword>
<dbReference type="GO" id="GO:0005886">
    <property type="term" value="C:plasma membrane"/>
    <property type="evidence" value="ECO:0007669"/>
    <property type="project" value="UniProtKB-SubCell"/>
</dbReference>
<feature type="transmembrane region" description="Helical" evidence="16">
    <location>
        <begin position="657"/>
        <end position="675"/>
    </location>
</feature>
<keyword evidence="18" id="KW-0378">Hydrolase</keyword>
<dbReference type="EC" id="7.2.2.6" evidence="16"/>
<evidence type="ECO:0000256" key="7">
    <source>
        <dbReference type="ARBA" id="ARBA00022723"/>
    </source>
</evidence>
<keyword evidence="12 16" id="KW-1278">Translocase</keyword>
<evidence type="ECO:0000256" key="3">
    <source>
        <dbReference type="ARBA" id="ARBA00022475"/>
    </source>
</evidence>
<dbReference type="Proteomes" id="UP000030008">
    <property type="component" value="Unassembled WGS sequence"/>
</dbReference>
<comment type="function">
    <text evidence="16">Part of the high-affinity ATP-driven potassium transport (or Kdp) system, which catalyzes the hydrolysis of ATP coupled with the electrogenic transport of potassium into the cytoplasm. This subunit is responsible for energy coupling to the transport system and for the release of the potassium ions to the cytoplasm.</text>
</comment>
<reference evidence="18 19" key="1">
    <citation type="submission" date="2014-08" db="EMBL/GenBank/DDBJ databases">
        <title>Clostridium innocuum, an unnegligible vancomycin-resistant pathogen causing extra-intestinal infections.</title>
        <authorList>
            <person name="Feng Y."/>
            <person name="Chiu C.-H."/>
        </authorList>
    </citation>
    <scope>NUCLEOTIDE SEQUENCE [LARGE SCALE GENOMIC DNA]</scope>
    <source>
        <strain evidence="18 19">AN88</strain>
    </source>
</reference>
<dbReference type="GO" id="GO:0000287">
    <property type="term" value="F:magnesium ion binding"/>
    <property type="evidence" value="ECO:0007669"/>
    <property type="project" value="UniProtKB-UniRule"/>
</dbReference>
<feature type="transmembrane region" description="Helical" evidence="16">
    <location>
        <begin position="215"/>
        <end position="238"/>
    </location>
</feature>
<dbReference type="FunFam" id="2.70.150.10:FF:000010">
    <property type="entry name" value="Potassium-transporting ATPase ATP-binding subunit"/>
    <property type="match status" value="1"/>
</dbReference>
<comment type="caution">
    <text evidence="18">The sequence shown here is derived from an EMBL/GenBank/DDBJ whole genome shotgun (WGS) entry which is preliminary data.</text>
</comment>
<dbReference type="GO" id="GO:0008556">
    <property type="term" value="F:P-type potassium transmembrane transporter activity"/>
    <property type="evidence" value="ECO:0007669"/>
    <property type="project" value="UniProtKB-UniRule"/>
</dbReference>
<dbReference type="InterPro" id="IPR001757">
    <property type="entry name" value="P_typ_ATPase"/>
</dbReference>
<feature type="binding site" evidence="16">
    <location>
        <position position="521"/>
    </location>
    <ligand>
        <name>Mg(2+)</name>
        <dbReference type="ChEBI" id="CHEBI:18420"/>
    </ligand>
</feature>
<feature type="domain" description="P-type ATPase A" evidence="17">
    <location>
        <begin position="111"/>
        <end position="204"/>
    </location>
</feature>
<evidence type="ECO:0000259" key="17">
    <source>
        <dbReference type="Pfam" id="PF00122"/>
    </source>
</evidence>
<keyword evidence="7 16" id="KW-0479">Metal-binding</keyword>
<dbReference type="SUPFAM" id="SSF81665">
    <property type="entry name" value="Calcium ATPase, transmembrane domain M"/>
    <property type="match status" value="1"/>
</dbReference>
<keyword evidence="3 16" id="KW-1003">Cell membrane</keyword>
<keyword evidence="14 16" id="KW-0406">Ion transport</keyword>
<evidence type="ECO:0000313" key="18">
    <source>
        <dbReference type="EMBL" id="KGJ53342.1"/>
    </source>
</evidence>
<dbReference type="PRINTS" id="PR00119">
    <property type="entry name" value="CATATPASE"/>
</dbReference>
<keyword evidence="13 16" id="KW-1133">Transmembrane helix</keyword>
<evidence type="ECO:0000256" key="16">
    <source>
        <dbReference type="HAMAP-Rule" id="MF_00285"/>
    </source>
</evidence>
<feature type="binding site" evidence="16">
    <location>
        <begin position="379"/>
        <end position="386"/>
    </location>
    <ligand>
        <name>ATP</name>
        <dbReference type="ChEBI" id="CHEBI:30616"/>
    </ligand>
</feature>
<dbReference type="GO" id="GO:0005524">
    <property type="term" value="F:ATP binding"/>
    <property type="evidence" value="ECO:0007669"/>
    <property type="project" value="UniProtKB-UniRule"/>
</dbReference>
<evidence type="ECO:0000256" key="2">
    <source>
        <dbReference type="ARBA" id="ARBA00022448"/>
    </source>
</evidence>
<keyword evidence="6 16" id="KW-0812">Transmembrane</keyword>
<evidence type="ECO:0000256" key="15">
    <source>
        <dbReference type="ARBA" id="ARBA00023136"/>
    </source>
</evidence>
<accession>A0A099I7Z6</accession>
<dbReference type="PANTHER" id="PTHR43743:SF1">
    <property type="entry name" value="POTASSIUM-TRANSPORTING ATPASE ATP-BINDING SUBUNIT"/>
    <property type="match status" value="1"/>
</dbReference>
<dbReference type="SFLD" id="SFLDF00027">
    <property type="entry name" value="p-type_atpase"/>
    <property type="match status" value="1"/>
</dbReference>
<dbReference type="HAMAP" id="MF_00285">
    <property type="entry name" value="KdpB"/>
    <property type="match status" value="1"/>
</dbReference>
<feature type="binding site" evidence="16">
    <location>
        <position position="398"/>
    </location>
    <ligand>
        <name>ATP</name>
        <dbReference type="ChEBI" id="CHEBI:30616"/>
    </ligand>
</feature>
<feature type="transmembrane region" description="Helical" evidence="16">
    <location>
        <begin position="33"/>
        <end position="53"/>
    </location>
</feature>
<dbReference type="NCBIfam" id="TIGR01494">
    <property type="entry name" value="ATPase_P-type"/>
    <property type="match status" value="2"/>
</dbReference>
<keyword evidence="8 16" id="KW-0547">Nucleotide-binding</keyword>
<feature type="binding site" evidence="16">
    <location>
        <position position="350"/>
    </location>
    <ligand>
        <name>ATP</name>
        <dbReference type="ChEBI" id="CHEBI:30616"/>
    </ligand>
</feature>
<dbReference type="NCBIfam" id="TIGR01497">
    <property type="entry name" value="kdpB"/>
    <property type="match status" value="1"/>
</dbReference>
<dbReference type="InterPro" id="IPR044492">
    <property type="entry name" value="P_typ_ATPase_HD_dom"/>
</dbReference>
<keyword evidence="5 16" id="KW-0597">Phosphoprotein</keyword>
<dbReference type="InterPro" id="IPR008250">
    <property type="entry name" value="ATPase_P-typ_transduc_dom_A_sf"/>
</dbReference>
<dbReference type="InterPro" id="IPR006391">
    <property type="entry name" value="P-type_ATPase_bsu_IA"/>
</dbReference>
<dbReference type="InterPro" id="IPR059000">
    <property type="entry name" value="ATPase_P-type_domA"/>
</dbReference>
<evidence type="ECO:0000256" key="13">
    <source>
        <dbReference type="ARBA" id="ARBA00022989"/>
    </source>
</evidence>